<dbReference type="Pfam" id="PF02607">
    <property type="entry name" value="B12-binding_2"/>
    <property type="match status" value="1"/>
</dbReference>
<keyword evidence="3" id="KW-1185">Reference proteome</keyword>
<proteinExistence type="predicted"/>
<dbReference type="Gene3D" id="1.10.1240.10">
    <property type="entry name" value="Methionine synthase domain"/>
    <property type="match status" value="1"/>
</dbReference>
<sequence>MPVAPPAPPGLLSALVSLDEIRAVELLDEGRHTLGLSGLVQDLVMPVMREIGLAWERGEVSVAQEHLATQLVRGYLEALRIRSQAAGPQAWLACPPRELHDLPLAAFALLLQERGWHVRFFGASTPLHDLLRGVRVYRPELVVVSADDPDKLSACSVPLDLMSHDTVVALGGRAAQEVGADLPGIVLPPDMVAAADHLTRCFAPEAFAREDLVPAP</sequence>
<reference evidence="3" key="1">
    <citation type="submission" date="2017-08" db="EMBL/GenBank/DDBJ databases">
        <authorList>
            <person name="Varghese N."/>
            <person name="Submissions S."/>
        </authorList>
    </citation>
    <scope>NUCLEOTIDE SEQUENCE [LARGE SCALE GENOMIC DNA]</scope>
    <source>
        <strain evidence="3">USBA17B2</strain>
    </source>
</reference>
<dbReference type="AlphaFoldDB" id="A0A285VX93"/>
<dbReference type="InterPro" id="IPR036594">
    <property type="entry name" value="Meth_synthase_dom"/>
</dbReference>
<dbReference type="SUPFAM" id="SSF52242">
    <property type="entry name" value="Cobalamin (vitamin B12)-binding domain"/>
    <property type="match status" value="1"/>
</dbReference>
<name>A0A285VX93_9MICO</name>
<dbReference type="InterPro" id="IPR003759">
    <property type="entry name" value="Cbl-bd_cap"/>
</dbReference>
<evidence type="ECO:0000259" key="1">
    <source>
        <dbReference type="Pfam" id="PF02607"/>
    </source>
</evidence>
<dbReference type="Proteomes" id="UP000219688">
    <property type="component" value="Unassembled WGS sequence"/>
</dbReference>
<dbReference type="Gene3D" id="3.40.50.280">
    <property type="entry name" value="Cobalamin-binding domain"/>
    <property type="match status" value="1"/>
</dbReference>
<dbReference type="InterPro" id="IPR036724">
    <property type="entry name" value="Cobalamin-bd_sf"/>
</dbReference>
<dbReference type="GO" id="GO:0031419">
    <property type="term" value="F:cobalamin binding"/>
    <property type="evidence" value="ECO:0007669"/>
    <property type="project" value="InterPro"/>
</dbReference>
<evidence type="ECO:0000313" key="2">
    <source>
        <dbReference type="EMBL" id="SOC58208.1"/>
    </source>
</evidence>
<protein>
    <submittedName>
        <fullName evidence="2">Methanogenic corrinoid protein MtbC1</fullName>
    </submittedName>
</protein>
<organism evidence="2 3">
    <name type="scientific">Ornithinimicrobium cerasi</name>
    <dbReference type="NCBI Taxonomy" id="2248773"/>
    <lineage>
        <taxon>Bacteria</taxon>
        <taxon>Bacillati</taxon>
        <taxon>Actinomycetota</taxon>
        <taxon>Actinomycetes</taxon>
        <taxon>Micrococcales</taxon>
        <taxon>Ornithinimicrobiaceae</taxon>
        <taxon>Ornithinimicrobium</taxon>
    </lineage>
</organism>
<dbReference type="GO" id="GO:0046872">
    <property type="term" value="F:metal ion binding"/>
    <property type="evidence" value="ECO:0007669"/>
    <property type="project" value="InterPro"/>
</dbReference>
<gene>
    <name evidence="2" type="ORF">SAMN05421879_1256</name>
</gene>
<evidence type="ECO:0000313" key="3">
    <source>
        <dbReference type="Proteomes" id="UP000219688"/>
    </source>
</evidence>
<dbReference type="EMBL" id="OBQK01000025">
    <property type="protein sequence ID" value="SOC58208.1"/>
    <property type="molecule type" value="Genomic_DNA"/>
</dbReference>
<accession>A0A285VX93</accession>
<dbReference type="RefSeq" id="WP_220388173.1">
    <property type="nucleotide sequence ID" value="NZ_OBQK01000025.1"/>
</dbReference>
<feature type="domain" description="B12-binding N-terminal" evidence="1">
    <location>
        <begin position="11"/>
        <end position="79"/>
    </location>
</feature>